<accession>A0A4Q7Z9Z9</accession>
<dbReference type="OrthoDB" id="6711014at2"/>
<reference evidence="2 3" key="1">
    <citation type="submission" date="2019-02" db="EMBL/GenBank/DDBJ databases">
        <title>Genomic Encyclopedia of Type Strains, Phase IV (KMG-IV): sequencing the most valuable type-strain genomes for metagenomic binning, comparative biology and taxonomic classification.</title>
        <authorList>
            <person name="Goeker M."/>
        </authorList>
    </citation>
    <scope>NUCLEOTIDE SEQUENCE [LARGE SCALE GENOMIC DNA]</scope>
    <source>
        <strain evidence="2 3">DSM 105135</strain>
    </source>
</reference>
<comment type="caution">
    <text evidence="2">The sequence shown here is derived from an EMBL/GenBank/DDBJ whole genome shotgun (WGS) entry which is preliminary data.</text>
</comment>
<feature type="compositionally biased region" description="Low complexity" evidence="1">
    <location>
        <begin position="369"/>
        <end position="390"/>
    </location>
</feature>
<protein>
    <submittedName>
        <fullName evidence="2">Uncharacterized protein</fullName>
    </submittedName>
</protein>
<gene>
    <name evidence="2" type="ORF">EV700_1084</name>
</gene>
<dbReference type="EMBL" id="SHKX01000011">
    <property type="protein sequence ID" value="RZU46703.1"/>
    <property type="molecule type" value="Genomic_DNA"/>
</dbReference>
<keyword evidence="3" id="KW-1185">Reference proteome</keyword>
<organism evidence="2 3">
    <name type="scientific">Fluviicoccus keumensis</name>
    <dbReference type="NCBI Taxonomy" id="1435465"/>
    <lineage>
        <taxon>Bacteria</taxon>
        <taxon>Pseudomonadati</taxon>
        <taxon>Pseudomonadota</taxon>
        <taxon>Gammaproteobacteria</taxon>
        <taxon>Moraxellales</taxon>
        <taxon>Moraxellaceae</taxon>
        <taxon>Fluviicoccus</taxon>
    </lineage>
</organism>
<dbReference type="Proteomes" id="UP000292423">
    <property type="component" value="Unassembled WGS sequence"/>
</dbReference>
<sequence length="431" mass="45797">MIQSRSLVIVLAVSFLVHATLMVSSAKHEVDHAQQPVGELLASQLATNAAPLMMNQDSVGLGLMADRFGQTPGVLSLKVMGTDARAVASGGNAPTLSGLTFKAPVKLDDKSLGNVEVVLASPARGEILRGSGLELLGSLVLHLLLGSWLIWPERFRNVKVPILQPLPPLLRRSPAPTLEIPAPVEEVPPAATVFLQVVLEDSKGLLQRVNASTADQMLVILEKLLLRAARLYQGKVQHTFGPEGASVRFEGDDEAACLQQALSCGRLFLMLADTAYQQRRSAKLFALPVKAAICPLGDREEGVVLDEVMQLARRGDVQSLLLPGNLTGLDTLKAAHRLESMAPPPAPAPESAPVEGEAAADETTPADIASPSESPDAEAPSAAETPAATNPEPPSEIYPWRVIGLSELDEARVLEQKQHILERKKPAADAA</sequence>
<evidence type="ECO:0000313" key="3">
    <source>
        <dbReference type="Proteomes" id="UP000292423"/>
    </source>
</evidence>
<feature type="region of interest" description="Disordered" evidence="1">
    <location>
        <begin position="340"/>
        <end position="397"/>
    </location>
</feature>
<evidence type="ECO:0000313" key="2">
    <source>
        <dbReference type="EMBL" id="RZU46703.1"/>
    </source>
</evidence>
<proteinExistence type="predicted"/>
<evidence type="ECO:0000256" key="1">
    <source>
        <dbReference type="SAM" id="MobiDB-lite"/>
    </source>
</evidence>
<name>A0A4Q7Z9Z9_9GAMM</name>
<dbReference type="AlphaFoldDB" id="A0A4Q7Z9Z9"/>
<dbReference type="RefSeq" id="WP_130411547.1">
    <property type="nucleotide sequence ID" value="NZ_SHKX01000011.1"/>
</dbReference>